<accession>A0ABU9LHE0</accession>
<gene>
    <name evidence="4" type="ORF">AAF454_02755</name>
</gene>
<keyword evidence="5" id="KW-1185">Reference proteome</keyword>
<comment type="caution">
    <text evidence="4">The sequence shown here is derived from an EMBL/GenBank/DDBJ whole genome shotgun (WGS) entry which is preliminary data.</text>
</comment>
<evidence type="ECO:0000313" key="5">
    <source>
        <dbReference type="Proteomes" id="UP001398420"/>
    </source>
</evidence>
<keyword evidence="2" id="KW-1133">Transmembrane helix</keyword>
<name>A0ABU9LHE0_9BACL</name>
<proteinExistence type="predicted"/>
<evidence type="ECO:0000256" key="1">
    <source>
        <dbReference type="SAM" id="MobiDB-lite"/>
    </source>
</evidence>
<dbReference type="InterPro" id="IPR025746">
    <property type="entry name" value="PilX_N_dom"/>
</dbReference>
<dbReference type="EMBL" id="JBCEWA010000002">
    <property type="protein sequence ID" value="MEL5987345.1"/>
    <property type="molecule type" value="Genomic_DNA"/>
</dbReference>
<feature type="domain" description="Type 4 fimbrial biogenesis protein PilX N-terminal" evidence="3">
    <location>
        <begin position="10"/>
        <end position="59"/>
    </location>
</feature>
<dbReference type="RefSeq" id="WP_336663481.1">
    <property type="nucleotide sequence ID" value="NZ_JBBCRB010000002.1"/>
</dbReference>
<evidence type="ECO:0000256" key="2">
    <source>
        <dbReference type="SAM" id="Phobius"/>
    </source>
</evidence>
<dbReference type="Pfam" id="PF14341">
    <property type="entry name" value="PilX_N"/>
    <property type="match status" value="1"/>
</dbReference>
<reference evidence="4 5" key="1">
    <citation type="submission" date="2024-04" db="EMBL/GenBank/DDBJ databases">
        <authorList>
            <person name="Wu Y.S."/>
            <person name="Zhang L."/>
        </authorList>
    </citation>
    <scope>NUCLEOTIDE SEQUENCE [LARGE SCALE GENOMIC DNA]</scope>
    <source>
        <strain evidence="4 5">KG-01</strain>
    </source>
</reference>
<evidence type="ECO:0000259" key="3">
    <source>
        <dbReference type="Pfam" id="PF14341"/>
    </source>
</evidence>
<keyword evidence="2" id="KW-0812">Transmembrane</keyword>
<feature type="region of interest" description="Disordered" evidence="1">
    <location>
        <begin position="571"/>
        <end position="600"/>
    </location>
</feature>
<feature type="compositionally biased region" description="Polar residues" evidence="1">
    <location>
        <begin position="581"/>
        <end position="600"/>
    </location>
</feature>
<sequence length="600" mass="65294">MRKYVKSNDGYALVIALLVITVVTVLGLGILTTTSSSKKLSEEESKDQTAYYIAEAGLNQKKEELKDAKVIYDDFVNSSEVKGQKLTKEQFVSKLRTFVEGRLSDLLKPVEYGTDLFKRKNAKANVKTVMTVSETELKFTITSTGIIKSNDSTNEKKRTVQSVDSYKLTITEKPTEEEFGFSKYAIHAINNLDLSNGSIIGNLGFSGPQPSDIKYPFTSNSGSVSYTGSTSGTTYRPCSWWKENNICGDSSYQGISTAIKNKDVTFNDSKMPKIPDFPINKFISLNDITNPNLPNNIQQGIPNKNPIPSGNYKVSTQDFYKNSLNIGKNNVNFYIEKADFDYRDINIEGEGNISIFSNSFSKGSGNINFFGNSINIYTKGNFSLSGSAILKSANNINIYSADEFSQSGSGHISNAKNLNIYSNKVTFGSSSTMNMTEKVNIFAYDSLKLNNTTTINSKETNIYYTGNNKPTINGGFENAVNLDFLYAPIDINGGIKLSGNIILRGDNDIAKKDVRISGGSSTKTPLYFYAPKFNINVSGGGEITGALIGNNITMSGGTKVIYQKPNIDNDNSGTAGGANGQIDSSLTPNSDGGSVEVNNP</sequence>
<dbReference type="Proteomes" id="UP001398420">
    <property type="component" value="Unassembled WGS sequence"/>
</dbReference>
<evidence type="ECO:0000313" key="4">
    <source>
        <dbReference type="EMBL" id="MEL5987345.1"/>
    </source>
</evidence>
<organism evidence="4 5">
    <name type="scientific">Kurthia gibsonii</name>
    <dbReference type="NCBI Taxonomy" id="33946"/>
    <lineage>
        <taxon>Bacteria</taxon>
        <taxon>Bacillati</taxon>
        <taxon>Bacillota</taxon>
        <taxon>Bacilli</taxon>
        <taxon>Bacillales</taxon>
        <taxon>Caryophanaceae</taxon>
        <taxon>Kurthia</taxon>
    </lineage>
</organism>
<protein>
    <submittedName>
        <fullName evidence="4">Pilus assembly PilX N-terminal domain-containing protein</fullName>
    </submittedName>
</protein>
<keyword evidence="2" id="KW-0472">Membrane</keyword>
<feature type="transmembrane region" description="Helical" evidence="2">
    <location>
        <begin position="12"/>
        <end position="31"/>
    </location>
</feature>